<evidence type="ECO:0000259" key="5">
    <source>
        <dbReference type="PROSITE" id="PS50048"/>
    </source>
</evidence>
<organism evidence="6 7">
    <name type="scientific">Naematelia encephala</name>
    <dbReference type="NCBI Taxonomy" id="71784"/>
    <lineage>
        <taxon>Eukaryota</taxon>
        <taxon>Fungi</taxon>
        <taxon>Dikarya</taxon>
        <taxon>Basidiomycota</taxon>
        <taxon>Agaricomycotina</taxon>
        <taxon>Tremellomycetes</taxon>
        <taxon>Tremellales</taxon>
        <taxon>Naemateliaceae</taxon>
        <taxon>Naematelia</taxon>
    </lineage>
</organism>
<dbReference type="SMART" id="SM00906">
    <property type="entry name" value="Fungal_trans"/>
    <property type="match status" value="1"/>
</dbReference>
<evidence type="ECO:0000256" key="2">
    <source>
        <dbReference type="ARBA" id="ARBA00022723"/>
    </source>
</evidence>
<dbReference type="Gene3D" id="4.10.240.10">
    <property type="entry name" value="Zn(2)-C6 fungal-type DNA-binding domain"/>
    <property type="match status" value="1"/>
</dbReference>
<dbReference type="AlphaFoldDB" id="A0A1Y2AE98"/>
<dbReference type="Pfam" id="PF00172">
    <property type="entry name" value="Zn_clus"/>
    <property type="match status" value="1"/>
</dbReference>
<comment type="caution">
    <text evidence="6">The sequence shown here is derived from an EMBL/GenBank/DDBJ whole genome shotgun (WGS) entry which is preliminary data.</text>
</comment>
<dbReference type="PROSITE" id="PS50048">
    <property type="entry name" value="ZN2_CY6_FUNGAL_2"/>
    <property type="match status" value="1"/>
</dbReference>
<dbReference type="STRING" id="71784.A0A1Y2AE98"/>
<evidence type="ECO:0000313" key="6">
    <source>
        <dbReference type="EMBL" id="ORY20832.1"/>
    </source>
</evidence>
<feature type="region of interest" description="Disordered" evidence="4">
    <location>
        <begin position="1"/>
        <end position="196"/>
    </location>
</feature>
<dbReference type="PANTHER" id="PTHR31001">
    <property type="entry name" value="UNCHARACTERIZED TRANSCRIPTIONAL REGULATORY PROTEIN"/>
    <property type="match status" value="1"/>
</dbReference>
<dbReference type="InterPro" id="IPR007219">
    <property type="entry name" value="XnlR_reg_dom"/>
</dbReference>
<dbReference type="InterPro" id="IPR050613">
    <property type="entry name" value="Sec_Metabolite_Reg"/>
</dbReference>
<feature type="compositionally biased region" description="Low complexity" evidence="4">
    <location>
        <begin position="319"/>
        <end position="332"/>
    </location>
</feature>
<dbReference type="InterPro" id="IPR036864">
    <property type="entry name" value="Zn2-C6_fun-type_DNA-bd_sf"/>
</dbReference>
<dbReference type="SUPFAM" id="SSF57701">
    <property type="entry name" value="Zn2/Cys6 DNA-binding domain"/>
    <property type="match status" value="1"/>
</dbReference>
<evidence type="ECO:0000256" key="3">
    <source>
        <dbReference type="ARBA" id="ARBA00023242"/>
    </source>
</evidence>
<comment type="subcellular location">
    <subcellularLocation>
        <location evidence="1">Nucleus</location>
    </subcellularLocation>
</comment>
<feature type="compositionally biased region" description="Polar residues" evidence="4">
    <location>
        <begin position="120"/>
        <end position="143"/>
    </location>
</feature>
<dbReference type="GO" id="GO:0006351">
    <property type="term" value="P:DNA-templated transcription"/>
    <property type="evidence" value="ECO:0007669"/>
    <property type="project" value="InterPro"/>
</dbReference>
<accession>A0A1Y2AE98</accession>
<feature type="compositionally biased region" description="Polar residues" evidence="4">
    <location>
        <begin position="256"/>
        <end position="267"/>
    </location>
</feature>
<dbReference type="EMBL" id="MCFC01000124">
    <property type="protein sequence ID" value="ORY20832.1"/>
    <property type="molecule type" value="Genomic_DNA"/>
</dbReference>
<feature type="region of interest" description="Disordered" evidence="4">
    <location>
        <begin position="311"/>
        <end position="345"/>
    </location>
</feature>
<dbReference type="GO" id="GO:0008270">
    <property type="term" value="F:zinc ion binding"/>
    <property type="evidence" value="ECO:0007669"/>
    <property type="project" value="InterPro"/>
</dbReference>
<keyword evidence="7" id="KW-1185">Reference proteome</keyword>
<feature type="compositionally biased region" description="Basic and acidic residues" evidence="4">
    <location>
        <begin position="1"/>
        <end position="11"/>
    </location>
</feature>
<dbReference type="GO" id="GO:0000981">
    <property type="term" value="F:DNA-binding transcription factor activity, RNA polymerase II-specific"/>
    <property type="evidence" value="ECO:0007669"/>
    <property type="project" value="InterPro"/>
</dbReference>
<evidence type="ECO:0000256" key="1">
    <source>
        <dbReference type="ARBA" id="ARBA00004123"/>
    </source>
</evidence>
<dbReference type="InParanoid" id="A0A1Y2AE98"/>
<dbReference type="OrthoDB" id="4934715at2759"/>
<dbReference type="SMART" id="SM00066">
    <property type="entry name" value="GAL4"/>
    <property type="match status" value="1"/>
</dbReference>
<protein>
    <recommendedName>
        <fullName evidence="5">Zn(2)-C6 fungal-type domain-containing protein</fullName>
    </recommendedName>
</protein>
<dbReference type="Proteomes" id="UP000193986">
    <property type="component" value="Unassembled WGS sequence"/>
</dbReference>
<evidence type="ECO:0000313" key="7">
    <source>
        <dbReference type="Proteomes" id="UP000193986"/>
    </source>
</evidence>
<feature type="compositionally biased region" description="Low complexity" evidence="4">
    <location>
        <begin position="155"/>
        <end position="168"/>
    </location>
</feature>
<dbReference type="GO" id="GO:0003677">
    <property type="term" value="F:DNA binding"/>
    <property type="evidence" value="ECO:0007669"/>
    <property type="project" value="InterPro"/>
</dbReference>
<evidence type="ECO:0000256" key="4">
    <source>
        <dbReference type="SAM" id="MobiDB-lite"/>
    </source>
</evidence>
<gene>
    <name evidence="6" type="ORF">BCR39DRAFT_554723</name>
</gene>
<dbReference type="CDD" id="cd12148">
    <property type="entry name" value="fungal_TF_MHR"/>
    <property type="match status" value="1"/>
</dbReference>
<keyword evidence="3" id="KW-0539">Nucleus</keyword>
<dbReference type="Pfam" id="PF04082">
    <property type="entry name" value="Fungal_trans"/>
    <property type="match status" value="1"/>
</dbReference>
<feature type="domain" description="Zn(2)-C6 fungal-type" evidence="5">
    <location>
        <begin position="199"/>
        <end position="229"/>
    </location>
</feature>
<reference evidence="6 7" key="1">
    <citation type="submission" date="2016-07" db="EMBL/GenBank/DDBJ databases">
        <title>Pervasive Adenine N6-methylation of Active Genes in Fungi.</title>
        <authorList>
            <consortium name="DOE Joint Genome Institute"/>
            <person name="Mondo S.J."/>
            <person name="Dannebaum R.O."/>
            <person name="Kuo R.C."/>
            <person name="Labutti K."/>
            <person name="Haridas S."/>
            <person name="Kuo A."/>
            <person name="Salamov A."/>
            <person name="Ahrendt S.R."/>
            <person name="Lipzen A."/>
            <person name="Sullivan W."/>
            <person name="Andreopoulos W.B."/>
            <person name="Clum A."/>
            <person name="Lindquist E."/>
            <person name="Daum C."/>
            <person name="Ramamoorthy G.K."/>
            <person name="Gryganskyi A."/>
            <person name="Culley D."/>
            <person name="Magnuson J.K."/>
            <person name="James T.Y."/>
            <person name="O'Malley M.A."/>
            <person name="Stajich J.E."/>
            <person name="Spatafora J.W."/>
            <person name="Visel A."/>
            <person name="Grigoriev I.V."/>
        </authorList>
    </citation>
    <scope>NUCLEOTIDE SEQUENCE [LARGE SCALE GENOMIC DNA]</scope>
    <source>
        <strain evidence="6 7">68-887.2</strain>
    </source>
</reference>
<dbReference type="GO" id="GO:0005634">
    <property type="term" value="C:nucleus"/>
    <property type="evidence" value="ECO:0007669"/>
    <property type="project" value="UniProtKB-SubCell"/>
</dbReference>
<name>A0A1Y2AE98_9TREE</name>
<sequence length="662" mass="73107">MQQRPIDDSRYPRPPGHHRSNSFLRGLPPPSPRNYLPQSPGFRDAPSPSGGHTDPSSWVQNPERPPSSRGMPAWSPSLSGMSPRTGESGGVQRLPPLADFPHRSATPWDGHHGAYPLLNQRGSSSGFQYRSTSPRVSINTPMTNHGPAHVQPDRPGSSSQSPGGTPLSRRPSQQGTVKDERNDSDPSAPKKKKRRVALSCAECAKRKQKCNRETPCQHCVSRRVPELCVPYSRHGTPPPRPALADKAKSSPGIAGDTQSEPQGTSRPPSMLPTLSVRVGRVEAMVNAIVNRVDGLEGKALNDWRINHAPATSPIPLRLDPGSPSDDPPHSASTASHMRRDGHDARDGTHELAENAREDAVFGLDRDTSIRNPLPQSMIRSTGPVPRGLDYHGTPAEQLQRLFEDCGVSPHKVQNLIQDLPAKSFADDLIAWFFSKINYVRYPIDEHLFRQAFEDVYSSQAIDSNHVIALPLVFIVLALAVRVAPDAWEYSEDQKRTSSLRFYWNSKNAILIASAVKAESLQLVETRILTGLYLVLMHERRLAEGWAEFRSAITTGQAIGLHRDGKKLGLDPYFTEYRRRLWSYLIHADATYSCLLGRPTSISLDCVDTLPPQNINLSTLQADPRASPQPMSEPTFATYLILRRRLGEIVAKVGLNIVDSSTY</sequence>
<dbReference type="PROSITE" id="PS00463">
    <property type="entry name" value="ZN2_CY6_FUNGAL_1"/>
    <property type="match status" value="1"/>
</dbReference>
<dbReference type="InterPro" id="IPR001138">
    <property type="entry name" value="Zn2Cys6_DnaBD"/>
</dbReference>
<dbReference type="PANTHER" id="PTHR31001:SF87">
    <property type="entry name" value="COL-21"/>
    <property type="match status" value="1"/>
</dbReference>
<dbReference type="CDD" id="cd00067">
    <property type="entry name" value="GAL4"/>
    <property type="match status" value="1"/>
</dbReference>
<keyword evidence="2" id="KW-0479">Metal-binding</keyword>
<proteinExistence type="predicted"/>
<feature type="region of interest" description="Disordered" evidence="4">
    <location>
        <begin position="229"/>
        <end position="272"/>
    </location>
</feature>